<proteinExistence type="inferred from homology"/>
<evidence type="ECO:0000313" key="3">
    <source>
        <dbReference type="EMBL" id="GDY68413.1"/>
    </source>
</evidence>
<evidence type="ECO:0000313" key="4">
    <source>
        <dbReference type="Proteomes" id="UP000302139"/>
    </source>
</evidence>
<dbReference type="SUPFAM" id="SSF81296">
    <property type="entry name" value="E set domains"/>
    <property type="match status" value="1"/>
</dbReference>
<reference evidence="3 4" key="1">
    <citation type="submission" date="2019-04" db="EMBL/GenBank/DDBJ databases">
        <title>Draft genome sequences of Streptomyces avermitilis NBRC 14893.</title>
        <authorList>
            <person name="Komaki H."/>
            <person name="Tamura T."/>
            <person name="Hosoyama A."/>
        </authorList>
    </citation>
    <scope>NUCLEOTIDE SEQUENCE [LARGE SCALE GENOMIC DNA]</scope>
    <source>
        <strain evidence="3 4">NBRC 14893</strain>
    </source>
</reference>
<evidence type="ECO:0000256" key="1">
    <source>
        <dbReference type="ARBA" id="ARBA00024201"/>
    </source>
</evidence>
<dbReference type="Gene3D" id="2.60.40.10">
    <property type="entry name" value="Immunoglobulins"/>
    <property type="match status" value="1"/>
</dbReference>
<protein>
    <recommendedName>
        <fullName evidence="2">Enterochelin esterase N-terminal domain-containing protein</fullName>
    </recommendedName>
</protein>
<dbReference type="GO" id="GO:0005737">
    <property type="term" value="C:cytoplasm"/>
    <property type="evidence" value="ECO:0007669"/>
    <property type="project" value="InterPro"/>
</dbReference>
<dbReference type="GO" id="GO:0005975">
    <property type="term" value="P:carbohydrate metabolic process"/>
    <property type="evidence" value="ECO:0007669"/>
    <property type="project" value="UniProtKB-ARBA"/>
</dbReference>
<gene>
    <name evidence="3" type="ORF">SAV14893_078060</name>
</gene>
<sequence length="92" mass="10400">MRHAPGTDVWHWTIRLRADWRGTYDLFEDAGGGPESGGPAYWQWLRGQHRADPNNPRNLPRRWGGEPVAYAELPHAPGRWTGNRGLMCLGAP</sequence>
<dbReference type="InterPro" id="IPR013783">
    <property type="entry name" value="Ig-like_fold"/>
</dbReference>
<dbReference type="Proteomes" id="UP000302139">
    <property type="component" value="Unassembled WGS sequence"/>
</dbReference>
<comment type="similarity">
    <text evidence="1">Belongs to the Fes family.</text>
</comment>
<name>A0A4D4M9B1_STRAX</name>
<dbReference type="EMBL" id="BJHX01000001">
    <property type="protein sequence ID" value="GDY68413.1"/>
    <property type="molecule type" value="Genomic_DNA"/>
</dbReference>
<evidence type="ECO:0000259" key="2">
    <source>
        <dbReference type="Pfam" id="PF11806"/>
    </source>
</evidence>
<dbReference type="AlphaFoldDB" id="A0A4D4M9B1"/>
<dbReference type="GO" id="GO:0005506">
    <property type="term" value="F:iron ion binding"/>
    <property type="evidence" value="ECO:0007669"/>
    <property type="project" value="InterPro"/>
</dbReference>
<dbReference type="GO" id="GO:0008849">
    <property type="term" value="F:enterochelin esterase activity"/>
    <property type="evidence" value="ECO:0007669"/>
    <property type="project" value="InterPro"/>
</dbReference>
<dbReference type="Pfam" id="PF11806">
    <property type="entry name" value="Enterochelin_N"/>
    <property type="match status" value="1"/>
</dbReference>
<organism evidence="3 4">
    <name type="scientific">Streptomyces avermitilis</name>
    <dbReference type="NCBI Taxonomy" id="33903"/>
    <lineage>
        <taxon>Bacteria</taxon>
        <taxon>Bacillati</taxon>
        <taxon>Actinomycetota</taxon>
        <taxon>Actinomycetes</taxon>
        <taxon>Kitasatosporales</taxon>
        <taxon>Streptomycetaceae</taxon>
        <taxon>Streptomyces</taxon>
    </lineage>
</organism>
<comment type="caution">
    <text evidence="3">The sequence shown here is derived from an EMBL/GenBank/DDBJ whole genome shotgun (WGS) entry which is preliminary data.</text>
</comment>
<accession>A0A4D4M9B1</accession>
<feature type="domain" description="Enterochelin esterase N-terminal" evidence="2">
    <location>
        <begin position="1"/>
        <end position="78"/>
    </location>
</feature>
<dbReference type="InterPro" id="IPR014756">
    <property type="entry name" value="Ig_E-set"/>
</dbReference>
<dbReference type="InterPro" id="IPR021764">
    <property type="entry name" value="Enterochelin_esterase_N"/>
</dbReference>
<dbReference type="GO" id="GO:0006826">
    <property type="term" value="P:iron ion transport"/>
    <property type="evidence" value="ECO:0007669"/>
    <property type="project" value="InterPro"/>
</dbReference>